<comment type="caution">
    <text evidence="2">The sequence shown here is derived from an EMBL/GenBank/DDBJ whole genome shotgun (WGS) entry which is preliminary data.</text>
</comment>
<accession>A0A1B7WWB8</accession>
<dbReference type="Proteomes" id="UP000092093">
    <property type="component" value="Unassembled WGS sequence"/>
</dbReference>
<proteinExistence type="predicted"/>
<name>A0A1B7WWB8_APHFL</name>
<protein>
    <submittedName>
        <fullName evidence="2">Uncharacterized protein</fullName>
    </submittedName>
</protein>
<evidence type="ECO:0000256" key="1">
    <source>
        <dbReference type="SAM" id="MobiDB-lite"/>
    </source>
</evidence>
<dbReference type="EMBL" id="LJOW01000148">
    <property type="protein sequence ID" value="OBQ41407.1"/>
    <property type="molecule type" value="Genomic_DNA"/>
</dbReference>
<reference evidence="2 3" key="1">
    <citation type="submission" date="2015-09" db="EMBL/GenBank/DDBJ databases">
        <title>Aphanizomenon flos-aquae WA102.</title>
        <authorList>
            <person name="Driscoll C."/>
        </authorList>
    </citation>
    <scope>NUCLEOTIDE SEQUENCE [LARGE SCALE GENOMIC DNA]</scope>
    <source>
        <strain evidence="2">WA102</strain>
    </source>
</reference>
<feature type="region of interest" description="Disordered" evidence="1">
    <location>
        <begin position="43"/>
        <end position="62"/>
    </location>
</feature>
<evidence type="ECO:0000313" key="3">
    <source>
        <dbReference type="Proteomes" id="UP000092093"/>
    </source>
</evidence>
<dbReference type="AlphaFoldDB" id="A0A1B7WWB8"/>
<evidence type="ECO:0000313" key="2">
    <source>
        <dbReference type="EMBL" id="OBQ41407.1"/>
    </source>
</evidence>
<sequence length="62" mass="6846">MNNETASNCLAEILEAIDEGAAPNVVGATAIANRDAIRKAVKTLKPKSRPRESNEDEDYFYY</sequence>
<organism evidence="2 3">
    <name type="scientific">Aphanizomenon flos-aquae WA102</name>
    <dbReference type="NCBI Taxonomy" id="1710896"/>
    <lineage>
        <taxon>Bacteria</taxon>
        <taxon>Bacillati</taxon>
        <taxon>Cyanobacteriota</taxon>
        <taxon>Cyanophyceae</taxon>
        <taxon>Nostocales</taxon>
        <taxon>Aphanizomenonaceae</taxon>
        <taxon>Aphanizomenon</taxon>
    </lineage>
</organism>
<gene>
    <name evidence="2" type="ORF">AN484_21010</name>
</gene>